<dbReference type="InterPro" id="IPR000291">
    <property type="entry name" value="D-Ala_lig_Van_CS"/>
</dbReference>
<evidence type="ECO:0000256" key="2">
    <source>
        <dbReference type="ARBA" id="ARBA00010871"/>
    </source>
</evidence>
<dbReference type="PIRSF" id="PIRSF039102">
    <property type="entry name" value="Ddl/VanB"/>
    <property type="match status" value="1"/>
</dbReference>
<sequence>MSDKKLNLVVLMGGPSAEHDVSLATGKVILSALDKEKYNPIPVVVPKDGQWTLPPETDVVFIVMHGAYGEDGTVQGFLESARVPYTGSGILASALAMDKLKSNEIFAFHGLKVPEYISFSKKEWAKNKSEITAEIKEKVSLPCVIKPSNCGSSVGIAIVKKIEDLENAVQSAFSYGDIVLAQKYISGTEVTCAILDESLGKESIALPPTQIIPKGSAFFDYRAKYTPGATEEITPPRLAQDIIKKIQENALKAHKILGCSGMSRTDMIVSGENILILETNTIPGMTETSLYPQAAAAVGISFPELLDKIILSAINKRGWCGVEFF</sequence>
<feature type="active site" evidence="11">
    <location>
        <position position="289"/>
    </location>
</feature>
<dbReference type="EC" id="6.3.2.4" evidence="10"/>
<keyword evidence="8 10" id="KW-0573">Peptidoglycan synthesis</keyword>
<dbReference type="PROSITE" id="PS50975">
    <property type="entry name" value="ATP_GRASP"/>
    <property type="match status" value="1"/>
</dbReference>
<dbReference type="GO" id="GO:0008716">
    <property type="term" value="F:D-alanine-D-alanine ligase activity"/>
    <property type="evidence" value="ECO:0007669"/>
    <property type="project" value="UniProtKB-UniRule"/>
</dbReference>
<feature type="active site" evidence="11">
    <location>
        <position position="152"/>
    </location>
</feature>
<evidence type="ECO:0000256" key="13">
    <source>
        <dbReference type="PROSITE-ProRule" id="PRU00409"/>
    </source>
</evidence>
<dbReference type="HAMAP" id="MF_00047">
    <property type="entry name" value="Dala_Dala_lig"/>
    <property type="match status" value="1"/>
</dbReference>
<dbReference type="PANTHER" id="PTHR23132">
    <property type="entry name" value="D-ALANINE--D-ALANINE LIGASE"/>
    <property type="match status" value="1"/>
</dbReference>
<proteinExistence type="inferred from homology"/>
<dbReference type="UniPathway" id="UPA00219"/>
<evidence type="ECO:0000256" key="4">
    <source>
        <dbReference type="ARBA" id="ARBA00022598"/>
    </source>
</evidence>
<dbReference type="InterPro" id="IPR016185">
    <property type="entry name" value="PreATP-grasp_dom_sf"/>
</dbReference>
<dbReference type="NCBIfam" id="NF002528">
    <property type="entry name" value="PRK01966.1-4"/>
    <property type="match status" value="1"/>
</dbReference>
<evidence type="ECO:0000256" key="11">
    <source>
        <dbReference type="PIRSR" id="PIRSR039102-1"/>
    </source>
</evidence>
<dbReference type="InterPro" id="IPR005905">
    <property type="entry name" value="D_ala_D_ala"/>
</dbReference>
<evidence type="ECO:0000256" key="6">
    <source>
        <dbReference type="ARBA" id="ARBA00022840"/>
    </source>
</evidence>
<dbReference type="GO" id="GO:0009252">
    <property type="term" value="P:peptidoglycan biosynthetic process"/>
    <property type="evidence" value="ECO:0007669"/>
    <property type="project" value="UniProtKB-UniRule"/>
</dbReference>
<dbReference type="Gene3D" id="3.30.1490.20">
    <property type="entry name" value="ATP-grasp fold, A domain"/>
    <property type="match status" value="1"/>
</dbReference>
<keyword evidence="12" id="KW-0460">Magnesium</keyword>
<keyword evidence="12" id="KW-0464">Manganese</keyword>
<protein>
    <recommendedName>
        <fullName evidence="10">D-alanine--D-alanine ligase</fullName>
        <ecNumber evidence="10">6.3.2.4</ecNumber>
    </recommendedName>
    <alternativeName>
        <fullName evidence="10">D-Ala-D-Ala ligase</fullName>
    </alternativeName>
    <alternativeName>
        <fullName evidence="10">D-alanylalanine synthetase</fullName>
    </alternativeName>
</protein>
<dbReference type="PROSITE" id="PS00844">
    <property type="entry name" value="DALA_DALA_LIGASE_2"/>
    <property type="match status" value="1"/>
</dbReference>
<evidence type="ECO:0000313" key="15">
    <source>
        <dbReference type="EMBL" id="KKT18784.1"/>
    </source>
</evidence>
<keyword evidence="6 13" id="KW-0067">ATP-binding</keyword>
<dbReference type="Gene3D" id="3.40.50.20">
    <property type="match status" value="2"/>
</dbReference>
<dbReference type="Gene3D" id="3.30.470.20">
    <property type="entry name" value="ATP-grasp fold, B domain"/>
    <property type="match status" value="1"/>
</dbReference>
<feature type="active site" evidence="11">
    <location>
        <position position="18"/>
    </location>
</feature>
<dbReference type="Pfam" id="PF01820">
    <property type="entry name" value="Dala_Dala_lig_N"/>
    <property type="match status" value="2"/>
</dbReference>
<feature type="binding site" evidence="12">
    <location>
        <position position="280"/>
    </location>
    <ligand>
        <name>Mg(2+)</name>
        <dbReference type="ChEBI" id="CHEBI:18420"/>
        <label>2</label>
    </ligand>
</feature>
<keyword evidence="12" id="KW-0479">Metal-binding</keyword>
<comment type="subcellular location">
    <subcellularLocation>
        <location evidence="1 10">Cytoplasm</location>
    </subcellularLocation>
</comment>
<evidence type="ECO:0000256" key="5">
    <source>
        <dbReference type="ARBA" id="ARBA00022741"/>
    </source>
</evidence>
<gene>
    <name evidence="10" type="primary">ddl</name>
    <name evidence="15" type="ORF">UW02_C0022G0009</name>
</gene>
<dbReference type="PROSITE" id="PS00843">
    <property type="entry name" value="DALA_DALA_LIGASE_1"/>
    <property type="match status" value="1"/>
</dbReference>
<dbReference type="InterPro" id="IPR013815">
    <property type="entry name" value="ATP_grasp_subdomain_1"/>
</dbReference>
<keyword evidence="4 10" id="KW-0436">Ligase</keyword>
<evidence type="ECO:0000313" key="16">
    <source>
        <dbReference type="Proteomes" id="UP000034751"/>
    </source>
</evidence>
<dbReference type="NCBIfam" id="NF002378">
    <property type="entry name" value="PRK01372.1"/>
    <property type="match status" value="1"/>
</dbReference>
<dbReference type="SUPFAM" id="SSF52440">
    <property type="entry name" value="PreATP-grasp domain"/>
    <property type="match status" value="1"/>
</dbReference>
<dbReference type="GO" id="GO:0071555">
    <property type="term" value="P:cell wall organization"/>
    <property type="evidence" value="ECO:0007669"/>
    <property type="project" value="UniProtKB-KW"/>
</dbReference>
<feature type="binding site" evidence="12">
    <location>
        <position position="278"/>
    </location>
    <ligand>
        <name>Mg(2+)</name>
        <dbReference type="ChEBI" id="CHEBI:18420"/>
        <label>2</label>
    </ligand>
</feature>
<dbReference type="AlphaFoldDB" id="A0A0G1I6K0"/>
<dbReference type="InterPro" id="IPR011761">
    <property type="entry name" value="ATP-grasp"/>
</dbReference>
<comment type="caution">
    <text evidence="15">The sequence shown here is derived from an EMBL/GenBank/DDBJ whole genome shotgun (WGS) entry which is preliminary data.</text>
</comment>
<evidence type="ECO:0000259" key="14">
    <source>
        <dbReference type="PROSITE" id="PS50975"/>
    </source>
</evidence>
<dbReference type="Pfam" id="PF07478">
    <property type="entry name" value="Dala_Dala_lig_C"/>
    <property type="match status" value="1"/>
</dbReference>
<comment type="cofactor">
    <cofactor evidence="12">
        <name>Mg(2+)</name>
        <dbReference type="ChEBI" id="CHEBI:18420"/>
    </cofactor>
    <cofactor evidence="12">
        <name>Mn(2+)</name>
        <dbReference type="ChEBI" id="CHEBI:29035"/>
    </cofactor>
    <text evidence="12">Binds 2 magnesium or manganese ions per subunit.</text>
</comment>
<evidence type="ECO:0000256" key="1">
    <source>
        <dbReference type="ARBA" id="ARBA00004496"/>
    </source>
</evidence>
<dbReference type="NCBIfam" id="TIGR01205">
    <property type="entry name" value="D_ala_D_alaTIGR"/>
    <property type="match status" value="1"/>
</dbReference>
<dbReference type="InterPro" id="IPR011095">
    <property type="entry name" value="Dala_Dala_lig_C"/>
</dbReference>
<feature type="binding site" evidence="12">
    <location>
        <position position="266"/>
    </location>
    <ligand>
        <name>Mg(2+)</name>
        <dbReference type="ChEBI" id="CHEBI:18420"/>
        <label>1</label>
    </ligand>
</feature>
<evidence type="ECO:0000256" key="8">
    <source>
        <dbReference type="ARBA" id="ARBA00022984"/>
    </source>
</evidence>
<feature type="domain" description="ATP-grasp" evidence="14">
    <location>
        <begin position="103"/>
        <end position="311"/>
    </location>
</feature>
<dbReference type="PATRIC" id="fig|1618747.3.peg.700"/>
<feature type="binding site" evidence="12">
    <location>
        <position position="278"/>
    </location>
    <ligand>
        <name>Mg(2+)</name>
        <dbReference type="ChEBI" id="CHEBI:18420"/>
        <label>1</label>
    </ligand>
</feature>
<organism evidence="15 16">
    <name type="scientific">Candidatus Nomurabacteria bacterium GW2011_GWB1_43_7</name>
    <dbReference type="NCBI Taxonomy" id="1618747"/>
    <lineage>
        <taxon>Bacteria</taxon>
        <taxon>Candidatus Nomuraibacteriota</taxon>
    </lineage>
</organism>
<dbReference type="GO" id="GO:0005737">
    <property type="term" value="C:cytoplasm"/>
    <property type="evidence" value="ECO:0007669"/>
    <property type="project" value="UniProtKB-SubCell"/>
</dbReference>
<name>A0A0G1I6K0_9BACT</name>
<reference evidence="15 16" key="1">
    <citation type="journal article" date="2015" name="Nature">
        <title>rRNA introns, odd ribosomes, and small enigmatic genomes across a large radiation of phyla.</title>
        <authorList>
            <person name="Brown C.T."/>
            <person name="Hug L.A."/>
            <person name="Thomas B.C."/>
            <person name="Sharon I."/>
            <person name="Castelle C.J."/>
            <person name="Singh A."/>
            <person name="Wilkins M.J."/>
            <person name="Williams K.H."/>
            <person name="Banfield J.F."/>
        </authorList>
    </citation>
    <scope>NUCLEOTIDE SEQUENCE [LARGE SCALE GENOMIC DNA]</scope>
</reference>
<comment type="catalytic activity">
    <reaction evidence="10">
        <text>2 D-alanine + ATP = D-alanyl-D-alanine + ADP + phosphate + H(+)</text>
        <dbReference type="Rhea" id="RHEA:11224"/>
        <dbReference type="ChEBI" id="CHEBI:15378"/>
        <dbReference type="ChEBI" id="CHEBI:30616"/>
        <dbReference type="ChEBI" id="CHEBI:43474"/>
        <dbReference type="ChEBI" id="CHEBI:57416"/>
        <dbReference type="ChEBI" id="CHEBI:57822"/>
        <dbReference type="ChEBI" id="CHEBI:456216"/>
        <dbReference type="EC" id="6.3.2.4"/>
    </reaction>
</comment>
<comment type="pathway">
    <text evidence="10">Cell wall biogenesis; peptidoglycan biosynthesis.</text>
</comment>
<dbReference type="GO" id="GO:0005524">
    <property type="term" value="F:ATP binding"/>
    <property type="evidence" value="ECO:0007669"/>
    <property type="project" value="UniProtKB-UniRule"/>
</dbReference>
<evidence type="ECO:0000256" key="3">
    <source>
        <dbReference type="ARBA" id="ARBA00022490"/>
    </source>
</evidence>
<accession>A0A0G1I6K0</accession>
<keyword evidence="9 10" id="KW-0961">Cell wall biogenesis/degradation</keyword>
<evidence type="ECO:0000256" key="12">
    <source>
        <dbReference type="PIRSR" id="PIRSR039102-3"/>
    </source>
</evidence>
<dbReference type="GO" id="GO:0008360">
    <property type="term" value="P:regulation of cell shape"/>
    <property type="evidence" value="ECO:0007669"/>
    <property type="project" value="UniProtKB-KW"/>
</dbReference>
<dbReference type="SUPFAM" id="SSF56059">
    <property type="entry name" value="Glutathione synthetase ATP-binding domain-like"/>
    <property type="match status" value="1"/>
</dbReference>
<keyword evidence="7 10" id="KW-0133">Cell shape</keyword>
<comment type="similarity">
    <text evidence="2 10">Belongs to the D-alanine--D-alanine ligase family.</text>
</comment>
<evidence type="ECO:0000256" key="7">
    <source>
        <dbReference type="ARBA" id="ARBA00022960"/>
    </source>
</evidence>
<dbReference type="EMBL" id="LCGS01000022">
    <property type="protein sequence ID" value="KKT18784.1"/>
    <property type="molecule type" value="Genomic_DNA"/>
</dbReference>
<evidence type="ECO:0000256" key="9">
    <source>
        <dbReference type="ARBA" id="ARBA00023316"/>
    </source>
</evidence>
<dbReference type="InterPro" id="IPR011127">
    <property type="entry name" value="Dala_Dala_lig_N"/>
</dbReference>
<keyword evidence="3 10" id="KW-0963">Cytoplasm</keyword>
<dbReference type="GO" id="GO:0046872">
    <property type="term" value="F:metal ion binding"/>
    <property type="evidence" value="ECO:0007669"/>
    <property type="project" value="UniProtKB-KW"/>
</dbReference>
<keyword evidence="5 13" id="KW-0547">Nucleotide-binding</keyword>
<dbReference type="PANTHER" id="PTHR23132:SF23">
    <property type="entry name" value="D-ALANINE--D-ALANINE LIGASE B"/>
    <property type="match status" value="1"/>
</dbReference>
<evidence type="ECO:0000256" key="10">
    <source>
        <dbReference type="HAMAP-Rule" id="MF_00047"/>
    </source>
</evidence>
<dbReference type="Proteomes" id="UP000034751">
    <property type="component" value="Unassembled WGS sequence"/>
</dbReference>
<comment type="function">
    <text evidence="10">Cell wall formation.</text>
</comment>
<dbReference type="STRING" id="1618747.UW02_C0022G0009"/>